<evidence type="ECO:0000313" key="3">
    <source>
        <dbReference type="Proteomes" id="UP000019681"/>
    </source>
</evidence>
<dbReference type="AlphaFoldDB" id="A0A017RS61"/>
<accession>A0A017RS61</accession>
<proteinExistence type="predicted"/>
<evidence type="ECO:0000313" key="2">
    <source>
        <dbReference type="EMBL" id="EYE87436.1"/>
    </source>
</evidence>
<comment type="caution">
    <text evidence="2">The sequence shown here is derived from an EMBL/GenBank/DDBJ whole genome shotgun (WGS) entry which is preliminary data.</text>
</comment>
<evidence type="ECO:0000256" key="1">
    <source>
        <dbReference type="SAM" id="SignalP"/>
    </source>
</evidence>
<feature type="signal peptide" evidence="1">
    <location>
        <begin position="1"/>
        <end position="26"/>
    </location>
</feature>
<dbReference type="STRING" id="1403537.Q428_13260"/>
<organism evidence="2 3">
    <name type="scientific">Fervidicella metallireducens AeB</name>
    <dbReference type="NCBI Taxonomy" id="1403537"/>
    <lineage>
        <taxon>Bacteria</taxon>
        <taxon>Bacillati</taxon>
        <taxon>Bacillota</taxon>
        <taxon>Clostridia</taxon>
        <taxon>Eubacteriales</taxon>
        <taxon>Clostridiaceae</taxon>
        <taxon>Fervidicella</taxon>
    </lineage>
</organism>
<name>A0A017RS61_9CLOT</name>
<dbReference type="EMBL" id="AZQP01000056">
    <property type="protein sequence ID" value="EYE87436.1"/>
    <property type="molecule type" value="Genomic_DNA"/>
</dbReference>
<dbReference type="SUPFAM" id="SSF54001">
    <property type="entry name" value="Cysteine proteinases"/>
    <property type="match status" value="1"/>
</dbReference>
<gene>
    <name evidence="2" type="ORF">Q428_13260</name>
</gene>
<dbReference type="InterPro" id="IPR038765">
    <property type="entry name" value="Papain-like_cys_pep_sf"/>
</dbReference>
<sequence>MKKIIASIICAISLISSCNLNNYVYASENEKSLTQIEEAEINKRMNEYYQQNENTMVDFHLLEKIDEPANEQERQAIQQEIAKIDYDMKSSDKSGISTRDLSPNAPTGTNNISHTYFASGDMILVHDGYCTYGYWRHAGLYDKYYDNFITATPSQGMTRQTWTKMHGYDEAIGITTYKYISGNGDVVTYARTLLSKQIPYSIQNANKSSINYMYCSLVAWKSWEQGTKGKTTTTIPVGGEYYTVNYLEIDNNQGTFCLPDDISVQNSSVTKRFAWSD</sequence>
<keyword evidence="1" id="KW-0732">Signal</keyword>
<keyword evidence="3" id="KW-1185">Reference proteome</keyword>
<reference evidence="2 3" key="1">
    <citation type="journal article" date="2014" name="Genome Announc.">
        <title>Draft Genome Sequence of Fervidicella metallireducens Strain AeBT, an Iron-Reducing Thermoanaerobe from the Great Artesian Basin.</title>
        <authorList>
            <person name="Patel B.K."/>
        </authorList>
    </citation>
    <scope>NUCLEOTIDE SEQUENCE [LARGE SCALE GENOMIC DNA]</scope>
    <source>
        <strain evidence="2 3">AeB</strain>
    </source>
</reference>
<feature type="chain" id="PRO_5001495387" evidence="1">
    <location>
        <begin position="27"/>
        <end position="277"/>
    </location>
</feature>
<dbReference type="Proteomes" id="UP000019681">
    <property type="component" value="Unassembled WGS sequence"/>
</dbReference>
<protein>
    <submittedName>
        <fullName evidence="2">Uncharacterized protein</fullName>
    </submittedName>
</protein>
<dbReference type="PROSITE" id="PS51257">
    <property type="entry name" value="PROKAR_LIPOPROTEIN"/>
    <property type="match status" value="1"/>
</dbReference>